<dbReference type="InterPro" id="IPR011125">
    <property type="entry name" value="Znf_HypF"/>
</dbReference>
<evidence type="ECO:0000313" key="14">
    <source>
        <dbReference type="EMBL" id="MDR5588491.1"/>
    </source>
</evidence>
<evidence type="ECO:0000256" key="1">
    <source>
        <dbReference type="ARBA" id="ARBA00004711"/>
    </source>
</evidence>
<evidence type="ECO:0000256" key="6">
    <source>
        <dbReference type="ARBA" id="ARBA00022771"/>
    </source>
</evidence>
<evidence type="ECO:0000256" key="9">
    <source>
        <dbReference type="ARBA" id="ARBA00048220"/>
    </source>
</evidence>
<evidence type="ECO:0000256" key="3">
    <source>
        <dbReference type="ARBA" id="ARBA00008097"/>
    </source>
</evidence>
<evidence type="ECO:0000256" key="7">
    <source>
        <dbReference type="ARBA" id="ARBA00022833"/>
    </source>
</evidence>
<protein>
    <recommendedName>
        <fullName evidence="10">Carbamoyltransferase</fullName>
        <ecNumber evidence="10">6.2.-.-</ecNumber>
    </recommendedName>
</protein>
<dbReference type="SUPFAM" id="SSF54975">
    <property type="entry name" value="Acylphosphatase/BLUF domain-like"/>
    <property type="match status" value="1"/>
</dbReference>
<evidence type="ECO:0000259" key="13">
    <source>
        <dbReference type="PROSITE" id="PS51163"/>
    </source>
</evidence>
<dbReference type="InterPro" id="IPR017945">
    <property type="entry name" value="DHBP_synth_RibB-like_a/b_dom"/>
</dbReference>
<dbReference type="InterPro" id="IPR006070">
    <property type="entry name" value="Sua5-like_dom"/>
</dbReference>
<dbReference type="Pfam" id="PF01300">
    <property type="entry name" value="Sua5_yciO_yrdC"/>
    <property type="match status" value="1"/>
</dbReference>
<dbReference type="Gene3D" id="3.30.110.120">
    <property type="match status" value="1"/>
</dbReference>
<keyword evidence="7" id="KW-0862">Zinc</keyword>
<dbReference type="PROSITE" id="PS51160">
    <property type="entry name" value="ACYLPHOSPHATASE_3"/>
    <property type="match status" value="1"/>
</dbReference>
<dbReference type="Pfam" id="PF07503">
    <property type="entry name" value="zf-HYPF"/>
    <property type="match status" value="2"/>
</dbReference>
<dbReference type="InterPro" id="IPR001792">
    <property type="entry name" value="Acylphosphatase-like_dom"/>
</dbReference>
<keyword evidence="5" id="KW-0479">Metal-binding</keyword>
<keyword evidence="15" id="KW-1185">Reference proteome</keyword>
<accession>A0ABU1EJB5</accession>
<evidence type="ECO:0000256" key="8">
    <source>
        <dbReference type="ARBA" id="ARBA00047645"/>
    </source>
</evidence>
<dbReference type="InterPro" id="IPR041440">
    <property type="entry name" value="HypF_C"/>
</dbReference>
<evidence type="ECO:0000256" key="4">
    <source>
        <dbReference type="ARBA" id="ARBA00022598"/>
    </source>
</evidence>
<dbReference type="InterPro" id="IPR017968">
    <property type="entry name" value="Acylphosphatase_CS"/>
</dbReference>
<sequence length="804" mass="92908">MIRKKIVIKGRVQGVGFRPFVYRIALNNNLKGYVKNSNKGVVIEVQGNSKNVENFLEEIKEKPPDLSYIDEIKIEDGKLGSFKEFKILESSVDNKEITLISPDIATCKECEKELLNINNSRRYNYAFINCTNCGPRFSIIDNLPYDRKNTSMSRFEMCFECTKEYRNPINRRFHAEPTCCTSCGPQLTLLNNEGQVIKNVNEIEEVKKYLKEGKIICVKGIGGFNLICNGKDGDSIEKLRIRKNRKRKPLALMMRDIDVVYKYCNINSIEEKILIGNKKPILLLEKKNNLLPYNISFNNKRLGVVLPYSPLHYLLFDNEIETIVFTSGNLSGAPIIYNNFQAVKNLKNICDYFLIHDRDINNPIDDAVTTVILNEERVIRLGRGYAPLSYKYSLENNILSLGSQFKNTFSLSCRDYFFTSPYIGDMDSVESIKYFEKHLNFIQNIYNIKPNIIAYDNHPNYWSNDFIDEKQYKTRKLYNNCNMVGVYHHHAHIVSCMFENNERNKVIGVAFDGVGYGEDDQLWGGEFLICDYKKFRRVGHIENIVLPSGDGAVKEPWKIGISLIYKAFKEEKLWCKENGFTYINNDKFKENFFNSIFDSIYDNSINKIQKVKEIFNNKSVNFIIKMIEKNINSPLTSSIGRLFDGVASILGFIECVNYEGEAALYLQNLAEDFKNSLNNKILYKDKYRYKIIKKNSIYIINTNKIILEILMDIQNNLRKGEIALKFHNTIIDFSYELLLKIREEEKLNTVALSGGVFQNPILLEGLYIKLKDDNFNILTHKIIPCNDSGLSIGQIIIANELEKV</sequence>
<dbReference type="InterPro" id="IPR051060">
    <property type="entry name" value="Carbamoyltrans_HypF-like"/>
</dbReference>
<comment type="similarity">
    <text evidence="2">Belongs to the acylphosphatase family.</text>
</comment>
<evidence type="ECO:0000259" key="12">
    <source>
        <dbReference type="PROSITE" id="PS51160"/>
    </source>
</evidence>
<proteinExistence type="inferred from homology"/>
<evidence type="ECO:0000256" key="2">
    <source>
        <dbReference type="ARBA" id="ARBA00005614"/>
    </source>
</evidence>
<dbReference type="EMBL" id="JAVJAN010000041">
    <property type="protein sequence ID" value="MDR5588491.1"/>
    <property type="molecule type" value="Genomic_DNA"/>
</dbReference>
<dbReference type="PIRSF" id="PIRSF006256">
    <property type="entry name" value="CMPcnvr_hdrg_mat"/>
    <property type="match status" value="1"/>
</dbReference>
<feature type="active site" evidence="11">
    <location>
        <position position="18"/>
    </location>
</feature>
<dbReference type="InterPro" id="IPR036046">
    <property type="entry name" value="Acylphosphatase-like_dom_sf"/>
</dbReference>
<evidence type="ECO:0000256" key="10">
    <source>
        <dbReference type="PIRNR" id="PIRNR006256"/>
    </source>
</evidence>
<organism evidence="14 15">
    <name type="scientific">Clostridium aquiflavi</name>
    <dbReference type="NCBI Taxonomy" id="3073603"/>
    <lineage>
        <taxon>Bacteria</taxon>
        <taxon>Bacillati</taxon>
        <taxon>Bacillota</taxon>
        <taxon>Clostridia</taxon>
        <taxon>Eubacteriales</taxon>
        <taxon>Clostridiaceae</taxon>
        <taxon>Clostridium</taxon>
    </lineage>
</organism>
<evidence type="ECO:0000256" key="5">
    <source>
        <dbReference type="ARBA" id="ARBA00022723"/>
    </source>
</evidence>
<dbReference type="Gene3D" id="3.30.420.40">
    <property type="match status" value="1"/>
</dbReference>
<feature type="domain" description="YrdC-like" evidence="13">
    <location>
        <begin position="200"/>
        <end position="384"/>
    </location>
</feature>
<reference evidence="14 15" key="1">
    <citation type="submission" date="2023-09" db="EMBL/GenBank/DDBJ databases">
        <authorList>
            <person name="Zhai L."/>
        </authorList>
    </citation>
    <scope>NUCLEOTIDE SEQUENCE [LARGE SCALE GENOMIC DNA]</scope>
    <source>
        <strain evidence="14 15">5 N-1</strain>
    </source>
</reference>
<dbReference type="Pfam" id="PF22521">
    <property type="entry name" value="HypF_C_2"/>
    <property type="match status" value="1"/>
</dbReference>
<comment type="catalytic activity">
    <reaction evidence="8 11">
        <text>an acyl phosphate + H2O = a carboxylate + phosphate + H(+)</text>
        <dbReference type="Rhea" id="RHEA:14965"/>
        <dbReference type="ChEBI" id="CHEBI:15377"/>
        <dbReference type="ChEBI" id="CHEBI:15378"/>
        <dbReference type="ChEBI" id="CHEBI:29067"/>
        <dbReference type="ChEBI" id="CHEBI:43474"/>
        <dbReference type="ChEBI" id="CHEBI:59918"/>
        <dbReference type="EC" id="3.6.1.7"/>
    </reaction>
</comment>
<keyword evidence="6" id="KW-0863">Zinc-finger</keyword>
<dbReference type="Gene3D" id="3.90.870.50">
    <property type="match status" value="1"/>
</dbReference>
<dbReference type="Pfam" id="PF17788">
    <property type="entry name" value="HypF_C"/>
    <property type="match status" value="1"/>
</dbReference>
<dbReference type="NCBIfam" id="TIGR00143">
    <property type="entry name" value="hypF"/>
    <property type="match status" value="1"/>
</dbReference>
<dbReference type="PANTHER" id="PTHR42959">
    <property type="entry name" value="CARBAMOYLTRANSFERASE"/>
    <property type="match status" value="1"/>
</dbReference>
<dbReference type="RefSeq" id="WP_309556809.1">
    <property type="nucleotide sequence ID" value="NZ_JAVJAN010000041.1"/>
</dbReference>
<feature type="domain" description="Acylphosphatase-like" evidence="12">
    <location>
        <begin position="3"/>
        <end position="89"/>
    </location>
</feature>
<dbReference type="InterPro" id="IPR004421">
    <property type="entry name" value="Carbamoyltransferase_HypF"/>
</dbReference>
<keyword evidence="4 14" id="KW-0436">Ligase</keyword>
<dbReference type="PROSITE" id="PS51163">
    <property type="entry name" value="YRDC"/>
    <property type="match status" value="1"/>
</dbReference>
<comment type="pathway">
    <text evidence="1">Protein modification; [NiFe] hydrogenase maturation.</text>
</comment>
<dbReference type="Proteomes" id="UP001256646">
    <property type="component" value="Unassembled WGS sequence"/>
</dbReference>
<gene>
    <name evidence="14" type="primary">hypF</name>
    <name evidence="14" type="ORF">RGC78_13530</name>
</gene>
<dbReference type="PANTHER" id="PTHR42959:SF1">
    <property type="entry name" value="CARBAMOYLTRANSFERASE HYPF"/>
    <property type="match status" value="1"/>
</dbReference>
<dbReference type="GO" id="GO:0016874">
    <property type="term" value="F:ligase activity"/>
    <property type="evidence" value="ECO:0007669"/>
    <property type="project" value="UniProtKB-KW"/>
</dbReference>
<feature type="active site" evidence="11">
    <location>
        <position position="36"/>
    </location>
</feature>
<dbReference type="PROSITE" id="PS00150">
    <property type="entry name" value="ACYLPHOSPHATASE_1"/>
    <property type="match status" value="1"/>
</dbReference>
<dbReference type="EC" id="6.2.-.-" evidence="10"/>
<evidence type="ECO:0000256" key="11">
    <source>
        <dbReference type="PROSITE-ProRule" id="PRU00520"/>
    </source>
</evidence>
<dbReference type="SUPFAM" id="SSF55821">
    <property type="entry name" value="YrdC/RibB"/>
    <property type="match status" value="1"/>
</dbReference>
<name>A0ABU1EJB5_9CLOT</name>
<dbReference type="Gene3D" id="3.30.420.360">
    <property type="match status" value="1"/>
</dbReference>
<dbReference type="Pfam" id="PF00708">
    <property type="entry name" value="Acylphosphatase"/>
    <property type="match status" value="1"/>
</dbReference>
<comment type="similarity">
    <text evidence="3 10">Belongs to the carbamoyltransferase HypF family.</text>
</comment>
<comment type="caution">
    <text evidence="14">The sequence shown here is derived from an EMBL/GenBank/DDBJ whole genome shotgun (WGS) entry which is preliminary data.</text>
</comment>
<keyword evidence="11" id="KW-0378">Hydrolase</keyword>
<evidence type="ECO:0000313" key="15">
    <source>
        <dbReference type="Proteomes" id="UP001256646"/>
    </source>
</evidence>
<comment type="catalytic activity">
    <reaction evidence="9">
        <text>C-terminal L-cysteinyl-[HypE protein] + carbamoyl phosphate + ATP + H2O = C-terminal S-carboxamide-L-cysteinyl-[HypE protein] + AMP + phosphate + diphosphate + H(+)</text>
        <dbReference type="Rhea" id="RHEA:55636"/>
        <dbReference type="Rhea" id="RHEA-COMP:14247"/>
        <dbReference type="Rhea" id="RHEA-COMP:14392"/>
        <dbReference type="ChEBI" id="CHEBI:15377"/>
        <dbReference type="ChEBI" id="CHEBI:15378"/>
        <dbReference type="ChEBI" id="CHEBI:30616"/>
        <dbReference type="ChEBI" id="CHEBI:33019"/>
        <dbReference type="ChEBI" id="CHEBI:43474"/>
        <dbReference type="ChEBI" id="CHEBI:58228"/>
        <dbReference type="ChEBI" id="CHEBI:76913"/>
        <dbReference type="ChEBI" id="CHEBI:139126"/>
        <dbReference type="ChEBI" id="CHEBI:456215"/>
    </reaction>
</comment>
<dbReference type="InterPro" id="IPR055128">
    <property type="entry name" value="HypF_C_2"/>
</dbReference>